<evidence type="ECO:0000256" key="2">
    <source>
        <dbReference type="ARBA" id="ARBA00010992"/>
    </source>
</evidence>
<dbReference type="InterPro" id="IPR050814">
    <property type="entry name" value="Myo-inositol_Transporter"/>
</dbReference>
<dbReference type="InterPro" id="IPR005828">
    <property type="entry name" value="MFS_sugar_transport-like"/>
</dbReference>
<dbReference type="PANTHER" id="PTHR48020">
    <property type="entry name" value="PROTON MYO-INOSITOL COTRANSPORTER"/>
    <property type="match status" value="1"/>
</dbReference>
<feature type="transmembrane region" description="Helical" evidence="7">
    <location>
        <begin position="169"/>
        <end position="189"/>
    </location>
</feature>
<feature type="domain" description="Major facilitator superfamily (MFS) profile" evidence="9">
    <location>
        <begin position="44"/>
        <end position="468"/>
    </location>
</feature>
<sequence length="871" mass="94764">MDSKLDRSSLDANKADIIHEERARVDELDDSIEETDPGWAVWLIACTVSMGGFLFGIYTSIYSSIPPPQNTPYNTQSHQKANTTEKGYDTDVISAILVNLNEDLGHTLSSKETELITSITSGGALIGAILAGLTSDRYGRKLGIYLGCALFTAGAVLQAASFTVAQMTVGRLVVGLGVGSAAMIIPLYISELAPARFRGRMIVFDNLCMAGGQLVSYALGAGFTPVEHGWRYMIALGALPAILLAVLMPRCPESPRQLVSHGRFEEGGVSVSERSLKWQFGKLFFVPANLRALVTACMVMAVSQLGGFNTLMYYSSTLFSMVGFDTPVAVSIVVGGTNFLFGFINFAVIDRFGRRAILIVTILGMSLSLVVTAIAFHWIPITHMDSASTTLSGSQPWATILLLVTIILYVAFFAAGVAPVAWVGTELLPLEHFLIHDESKDTEWDFAFYAGICFVGWLFVLACYAEVHGMPLEDVSAVFEKGFGVKEAKILQRELKERKRAESTSAYLETRDAHYPIPKRQNQNTLEPWFIHWTSFQDFNLDAKPTPTLHAILDTLPRTMTDDSFNQPGKPAVGPRNHLTFDPWQSASTGHQVANAGYSAHGTTGWRNMRAAKLSEQYQNGDCIQGRGQKEVSRGVAAKQPSLVPGAFDGRIPTQSPPKDGWEWEVVTKDISKQKQAGLRDIRSFMGVGKRKAVDESKEIEEKADKKAKYAEKKNQVEAQEKLQIESDFASGESNLSLKAKSTIFAGLTIYINGSTLPQISDHKLKLLLTSHGANYTIYLARKTVTHVVIGQPNAAGSGAGGGLSASKLQQEISRGGWKGVKVVNVDWAIESIKAGRRLAESRFPGMHVAAKGQRSVVGMFGAQAQSGTKK</sequence>
<feature type="transmembrane region" description="Helical" evidence="7">
    <location>
        <begin position="115"/>
        <end position="135"/>
    </location>
</feature>
<evidence type="ECO:0000256" key="6">
    <source>
        <dbReference type="ARBA" id="ARBA00023136"/>
    </source>
</evidence>
<dbReference type="InterPro" id="IPR020846">
    <property type="entry name" value="MFS_dom"/>
</dbReference>
<feature type="transmembrane region" description="Helical" evidence="7">
    <location>
        <begin position="356"/>
        <end position="379"/>
    </location>
</feature>
<dbReference type="SUPFAM" id="SSF103473">
    <property type="entry name" value="MFS general substrate transporter"/>
    <property type="match status" value="1"/>
</dbReference>
<feature type="transmembrane region" description="Helical" evidence="7">
    <location>
        <begin position="39"/>
        <end position="61"/>
    </location>
</feature>
<dbReference type="SUPFAM" id="SSF52113">
    <property type="entry name" value="BRCT domain"/>
    <property type="match status" value="1"/>
</dbReference>
<keyword evidence="6 7" id="KW-0472">Membrane</keyword>
<feature type="transmembrane region" description="Helical" evidence="7">
    <location>
        <begin position="328"/>
        <end position="349"/>
    </location>
</feature>
<feature type="domain" description="BRCT" evidence="8">
    <location>
        <begin position="740"/>
        <end position="846"/>
    </location>
</feature>
<keyword evidence="11" id="KW-1185">Reference proteome</keyword>
<dbReference type="Pfam" id="PF00533">
    <property type="entry name" value="BRCT"/>
    <property type="match status" value="1"/>
</dbReference>
<feature type="transmembrane region" description="Helical" evidence="7">
    <location>
        <begin position="399"/>
        <end position="425"/>
    </location>
</feature>
<dbReference type="GO" id="GO:1904679">
    <property type="term" value="P:myo-inositol import across plasma membrane"/>
    <property type="evidence" value="ECO:0007669"/>
    <property type="project" value="TreeGrafter"/>
</dbReference>
<dbReference type="Gene3D" id="1.20.1250.20">
    <property type="entry name" value="MFS general substrate transporter like domains"/>
    <property type="match status" value="2"/>
</dbReference>
<dbReference type="PROSITE" id="PS50850">
    <property type="entry name" value="MFS"/>
    <property type="match status" value="1"/>
</dbReference>
<proteinExistence type="inferred from homology"/>
<keyword evidence="4 7" id="KW-0812">Transmembrane</keyword>
<evidence type="ECO:0000256" key="4">
    <source>
        <dbReference type="ARBA" id="ARBA00022692"/>
    </source>
</evidence>
<gene>
    <name evidence="10" type="ORF">PENANT_c001G08480</name>
</gene>
<feature type="transmembrane region" description="Helical" evidence="7">
    <location>
        <begin position="229"/>
        <end position="248"/>
    </location>
</feature>
<evidence type="ECO:0000256" key="1">
    <source>
        <dbReference type="ARBA" id="ARBA00004141"/>
    </source>
</evidence>
<comment type="subcellular location">
    <subcellularLocation>
        <location evidence="1">Membrane</location>
        <topology evidence="1">Multi-pass membrane protein</topology>
    </subcellularLocation>
</comment>
<dbReference type="PROSITE" id="PS00217">
    <property type="entry name" value="SUGAR_TRANSPORT_2"/>
    <property type="match status" value="1"/>
</dbReference>
<dbReference type="InterPro" id="IPR005829">
    <property type="entry name" value="Sugar_transporter_CS"/>
</dbReference>
<dbReference type="PROSITE" id="PS50172">
    <property type="entry name" value="BRCT"/>
    <property type="match status" value="1"/>
</dbReference>
<name>A0A1V6QPB2_9EURO</name>
<evidence type="ECO:0000313" key="11">
    <source>
        <dbReference type="Proteomes" id="UP000191672"/>
    </source>
</evidence>
<keyword evidence="5 7" id="KW-1133">Transmembrane helix</keyword>
<accession>A0A1V6QPB2</accession>
<reference evidence="11" key="1">
    <citation type="journal article" date="2017" name="Nat. Microbiol.">
        <title>Global analysis of biosynthetic gene clusters reveals vast potential of secondary metabolite production in Penicillium species.</title>
        <authorList>
            <person name="Nielsen J.C."/>
            <person name="Grijseels S."/>
            <person name="Prigent S."/>
            <person name="Ji B."/>
            <person name="Dainat J."/>
            <person name="Nielsen K.F."/>
            <person name="Frisvad J.C."/>
            <person name="Workman M."/>
            <person name="Nielsen J."/>
        </authorList>
    </citation>
    <scope>NUCLEOTIDE SEQUENCE [LARGE SCALE GENOMIC DNA]</scope>
    <source>
        <strain evidence="11">IBT 31811</strain>
    </source>
</reference>
<comment type="similarity">
    <text evidence="2">Belongs to the major facilitator superfamily. Sugar transporter (TC 2.A.1.1) family.</text>
</comment>
<evidence type="ECO:0000256" key="7">
    <source>
        <dbReference type="SAM" id="Phobius"/>
    </source>
</evidence>
<evidence type="ECO:0000256" key="5">
    <source>
        <dbReference type="ARBA" id="ARBA00022989"/>
    </source>
</evidence>
<dbReference type="SMART" id="SM00292">
    <property type="entry name" value="BRCT"/>
    <property type="match status" value="1"/>
</dbReference>
<keyword evidence="3" id="KW-0813">Transport</keyword>
<dbReference type="InterPro" id="IPR003663">
    <property type="entry name" value="Sugar/inositol_transpt"/>
</dbReference>
<protein>
    <recommendedName>
        <fullName evidence="12">BRCT domain-containing protein</fullName>
    </recommendedName>
</protein>
<dbReference type="AlphaFoldDB" id="A0A1V6QPB2"/>
<dbReference type="Proteomes" id="UP000191672">
    <property type="component" value="Unassembled WGS sequence"/>
</dbReference>
<dbReference type="Pfam" id="PF00083">
    <property type="entry name" value="Sugar_tr"/>
    <property type="match status" value="1"/>
</dbReference>
<evidence type="ECO:0000259" key="8">
    <source>
        <dbReference type="PROSITE" id="PS50172"/>
    </source>
</evidence>
<evidence type="ECO:0000256" key="3">
    <source>
        <dbReference type="ARBA" id="ARBA00022448"/>
    </source>
</evidence>
<dbReference type="PANTHER" id="PTHR48020:SF22">
    <property type="entry name" value="MAJOR FACILITATOR SUPERFAMILY (MFS) PROFILE DOMAIN-CONTAINING PROTEIN-RELATED"/>
    <property type="match status" value="1"/>
</dbReference>
<dbReference type="InterPro" id="IPR001357">
    <property type="entry name" value="BRCT_dom"/>
</dbReference>
<dbReference type="Gene3D" id="3.40.50.10190">
    <property type="entry name" value="BRCT domain"/>
    <property type="match status" value="1"/>
</dbReference>
<evidence type="ECO:0008006" key="12">
    <source>
        <dbReference type="Google" id="ProtNLM"/>
    </source>
</evidence>
<dbReference type="GO" id="GO:0016020">
    <property type="term" value="C:membrane"/>
    <property type="evidence" value="ECO:0007669"/>
    <property type="project" value="UniProtKB-SubCell"/>
</dbReference>
<dbReference type="GO" id="GO:0005366">
    <property type="term" value="F:myo-inositol:proton symporter activity"/>
    <property type="evidence" value="ECO:0007669"/>
    <property type="project" value="TreeGrafter"/>
</dbReference>
<feature type="transmembrane region" description="Helical" evidence="7">
    <location>
        <begin position="446"/>
        <end position="467"/>
    </location>
</feature>
<comment type="caution">
    <text evidence="10">The sequence shown here is derived from an EMBL/GenBank/DDBJ whole genome shotgun (WGS) entry which is preliminary data.</text>
</comment>
<organism evidence="10 11">
    <name type="scientific">Penicillium antarcticum</name>
    <dbReference type="NCBI Taxonomy" id="416450"/>
    <lineage>
        <taxon>Eukaryota</taxon>
        <taxon>Fungi</taxon>
        <taxon>Dikarya</taxon>
        <taxon>Ascomycota</taxon>
        <taxon>Pezizomycotina</taxon>
        <taxon>Eurotiomycetes</taxon>
        <taxon>Eurotiomycetidae</taxon>
        <taxon>Eurotiales</taxon>
        <taxon>Aspergillaceae</taxon>
        <taxon>Penicillium</taxon>
    </lineage>
</organism>
<feature type="transmembrane region" description="Helical" evidence="7">
    <location>
        <begin position="142"/>
        <end position="163"/>
    </location>
</feature>
<feature type="transmembrane region" description="Helical" evidence="7">
    <location>
        <begin position="283"/>
        <end position="308"/>
    </location>
</feature>
<evidence type="ECO:0000313" key="10">
    <source>
        <dbReference type="EMBL" id="OQD91035.1"/>
    </source>
</evidence>
<dbReference type="PROSITE" id="PS00216">
    <property type="entry name" value="SUGAR_TRANSPORT_1"/>
    <property type="match status" value="1"/>
</dbReference>
<feature type="transmembrane region" description="Helical" evidence="7">
    <location>
        <begin position="201"/>
        <end position="223"/>
    </location>
</feature>
<dbReference type="PRINTS" id="PR00171">
    <property type="entry name" value="SUGRTRNSPORT"/>
</dbReference>
<dbReference type="InterPro" id="IPR036259">
    <property type="entry name" value="MFS_trans_sf"/>
</dbReference>
<dbReference type="InterPro" id="IPR036420">
    <property type="entry name" value="BRCT_dom_sf"/>
</dbReference>
<dbReference type="EMBL" id="MDYN01000001">
    <property type="protein sequence ID" value="OQD91035.1"/>
    <property type="molecule type" value="Genomic_DNA"/>
</dbReference>
<evidence type="ECO:0000259" key="9">
    <source>
        <dbReference type="PROSITE" id="PS50850"/>
    </source>
</evidence>